<dbReference type="InterPro" id="IPR001347">
    <property type="entry name" value="SIS_dom"/>
</dbReference>
<evidence type="ECO:0000313" key="3">
    <source>
        <dbReference type="Proteomes" id="UP001597097"/>
    </source>
</evidence>
<dbReference type="SUPFAM" id="SSF53697">
    <property type="entry name" value="SIS domain"/>
    <property type="match status" value="1"/>
</dbReference>
<organism evidence="2 3">
    <name type="scientific">Nonomuraea guangzhouensis</name>
    <dbReference type="NCBI Taxonomy" id="1291555"/>
    <lineage>
        <taxon>Bacteria</taxon>
        <taxon>Bacillati</taxon>
        <taxon>Actinomycetota</taxon>
        <taxon>Actinomycetes</taxon>
        <taxon>Streptosporangiales</taxon>
        <taxon>Streptosporangiaceae</taxon>
        <taxon>Nonomuraea</taxon>
    </lineage>
</organism>
<protein>
    <submittedName>
        <fullName evidence="2">SIS domain-containing protein</fullName>
    </submittedName>
</protein>
<sequence length="255" mass="26942">MVFEQNRPTAAAYLSAARTVLDRVAATQQLTVQTAAELITKSIRAGGVVQAFGTGHSEGFAMEIAGRAGGLVPTNKIALRDVVILGDSPREALFDPFLERDPAVAHQLYRLAAPRPEDVFVIASNSGVNGCVVEMAQLVTQHGHKLIAVTSAQHTAHTASRHPSGLRLHDFADVVLDNGAPHGDALLPLPSGGAVCAISSISAALLAQMVVAEVVRRLDEAGEQAPIYLSANITGGDDHNRILEARYAGRIRRLI</sequence>
<dbReference type="Gene3D" id="3.40.50.10490">
    <property type="entry name" value="Glucose-6-phosphate isomerase like protein, domain 1"/>
    <property type="match status" value="1"/>
</dbReference>
<evidence type="ECO:0000259" key="1">
    <source>
        <dbReference type="PROSITE" id="PS51464"/>
    </source>
</evidence>
<dbReference type="Proteomes" id="UP001597097">
    <property type="component" value="Unassembled WGS sequence"/>
</dbReference>
<comment type="caution">
    <text evidence="2">The sequence shown here is derived from an EMBL/GenBank/DDBJ whole genome shotgun (WGS) entry which is preliminary data.</text>
</comment>
<dbReference type="RefSeq" id="WP_308126974.1">
    <property type="nucleotide sequence ID" value="NZ_JAHKRM010000007.1"/>
</dbReference>
<proteinExistence type="predicted"/>
<dbReference type="InterPro" id="IPR046348">
    <property type="entry name" value="SIS_dom_sf"/>
</dbReference>
<feature type="domain" description="SIS" evidence="1">
    <location>
        <begin position="39"/>
        <end position="220"/>
    </location>
</feature>
<dbReference type="CDD" id="cd05013">
    <property type="entry name" value="SIS_RpiR"/>
    <property type="match status" value="1"/>
</dbReference>
<dbReference type="EMBL" id="JBHUCM010000023">
    <property type="protein sequence ID" value="MFD1541079.1"/>
    <property type="molecule type" value="Genomic_DNA"/>
</dbReference>
<evidence type="ECO:0000313" key="2">
    <source>
        <dbReference type="EMBL" id="MFD1541079.1"/>
    </source>
</evidence>
<dbReference type="InterPro" id="IPR035472">
    <property type="entry name" value="RpiR-like_SIS"/>
</dbReference>
<dbReference type="PROSITE" id="PS51464">
    <property type="entry name" value="SIS"/>
    <property type="match status" value="1"/>
</dbReference>
<accession>A0ABW4GE52</accession>
<gene>
    <name evidence="2" type="ORF">ACFSJ0_28775</name>
</gene>
<reference evidence="3" key="1">
    <citation type="journal article" date="2019" name="Int. J. Syst. Evol. Microbiol.">
        <title>The Global Catalogue of Microorganisms (GCM) 10K type strain sequencing project: providing services to taxonomists for standard genome sequencing and annotation.</title>
        <authorList>
            <consortium name="The Broad Institute Genomics Platform"/>
            <consortium name="The Broad Institute Genome Sequencing Center for Infectious Disease"/>
            <person name="Wu L."/>
            <person name="Ma J."/>
        </authorList>
    </citation>
    <scope>NUCLEOTIDE SEQUENCE [LARGE SCALE GENOMIC DNA]</scope>
    <source>
        <strain evidence="3">CGMCC 1.15399</strain>
    </source>
</reference>
<name>A0ABW4GE52_9ACTN</name>
<dbReference type="PANTHER" id="PTHR30390">
    <property type="entry name" value="SEDOHEPTULOSE 7-PHOSPHATE ISOMERASE / DNAA INITIATOR-ASSOCIATING FACTOR FOR REPLICATION INITIATION"/>
    <property type="match status" value="1"/>
</dbReference>
<dbReference type="NCBIfam" id="NF002805">
    <property type="entry name" value="PRK02947.1"/>
    <property type="match status" value="1"/>
</dbReference>
<dbReference type="Pfam" id="PF13580">
    <property type="entry name" value="SIS_2"/>
    <property type="match status" value="1"/>
</dbReference>
<keyword evidence="3" id="KW-1185">Reference proteome</keyword>
<dbReference type="PANTHER" id="PTHR30390:SF7">
    <property type="entry name" value="PHOSPHOHEPTOSE ISOMERASE"/>
    <property type="match status" value="1"/>
</dbReference>
<dbReference type="InterPro" id="IPR050099">
    <property type="entry name" value="SIS_GmhA/DiaA_subfam"/>
</dbReference>